<dbReference type="Pfam" id="PF01610">
    <property type="entry name" value="DDE_Tnp_ISL3"/>
    <property type="match status" value="1"/>
</dbReference>
<dbReference type="Pfam" id="PF14690">
    <property type="entry name" value="Zn_ribbon_ISL3"/>
    <property type="match status" value="1"/>
</dbReference>
<dbReference type="InParanoid" id="C8XHQ6"/>
<dbReference type="KEGG" id="nml:Namu_4069"/>
<evidence type="ECO:0000259" key="3">
    <source>
        <dbReference type="Pfam" id="PF14690"/>
    </source>
</evidence>
<sequence>MDQSSSSLLLDIDGLVVDRVVRNDAGRRVVHCSTDPQLAGWCPECGEQSKSPKAWVTTRPRDVRLGEDKPILLWRKRKWRCQVDSCERKVFTECLPEQIPARARITTRARRLAAEAIGDHTRPVSGVAAEFGMDWRIAHDAFVAHSAAVLPDAPPPVTVLGVDETRRGKAHYETDPTTGEKTWVDRFDTGLVDLSGNGGLFAQVNGRTSKVLIEWLQAQDPDWLATITHISMDTSATYARAARLALPNAVVVVDRFHLVALANKAVTDYRRELAWALRGRRGRKCDPEWAQRNRLLRAVETLTPDELAKVREAMRRADPSGGLEKCWQGKELLRKLLKLAGTNPDRGQIFNALTAFYLHCADSEISQLRRLAWTVHAWQNSIIAGLHTGISNGRTEGYNRIVKHIGRIAFGFRNQDNQKRRIRYACTRKSRASTSSAKPCQL</sequence>
<dbReference type="Pfam" id="PF13542">
    <property type="entry name" value="HTH_Tnp_ISL3"/>
    <property type="match status" value="1"/>
</dbReference>
<dbReference type="PANTHER" id="PTHR33498">
    <property type="entry name" value="TRANSPOSASE FOR INSERTION SEQUENCE ELEMENT IS1557"/>
    <property type="match status" value="1"/>
</dbReference>
<dbReference type="InterPro" id="IPR002560">
    <property type="entry name" value="Transposase_DDE"/>
</dbReference>
<name>C8XHQ6_NAKMY</name>
<feature type="domain" description="Transposase IS204/IS1001/IS1096/IS1165 zinc-finger" evidence="3">
    <location>
        <begin position="40"/>
        <end position="82"/>
    </location>
</feature>
<keyword evidence="5" id="KW-1185">Reference proteome</keyword>
<dbReference type="NCBIfam" id="NF033550">
    <property type="entry name" value="transpos_ISL3"/>
    <property type="match status" value="1"/>
</dbReference>
<protein>
    <submittedName>
        <fullName evidence="4">Transposase IS204/IS1001/IS1096/IS1165 family protein</fullName>
    </submittedName>
</protein>
<gene>
    <name evidence="4" type="ordered locus">Namu_4069</name>
</gene>
<dbReference type="Proteomes" id="UP000002218">
    <property type="component" value="Chromosome"/>
</dbReference>
<dbReference type="InterPro" id="IPR029261">
    <property type="entry name" value="Transposase_Znf"/>
</dbReference>
<dbReference type="InterPro" id="IPR032877">
    <property type="entry name" value="Transposase_HTH"/>
</dbReference>
<feature type="domain" description="Transposase IS204/IS1001/IS1096/IS1165 DDE" evidence="1">
    <location>
        <begin position="160"/>
        <end position="422"/>
    </location>
</feature>
<evidence type="ECO:0000313" key="4">
    <source>
        <dbReference type="EMBL" id="ACV80359.1"/>
    </source>
</evidence>
<reference evidence="4 5" key="2">
    <citation type="journal article" date="2010" name="Stand. Genomic Sci.">
        <title>Complete genome sequence of Nakamurella multipartita type strain (Y-104).</title>
        <authorList>
            <person name="Tice H."/>
            <person name="Mayilraj S."/>
            <person name="Sims D."/>
            <person name="Lapidus A."/>
            <person name="Nolan M."/>
            <person name="Lucas S."/>
            <person name="Glavina Del Rio T."/>
            <person name="Copeland A."/>
            <person name="Cheng J.F."/>
            <person name="Meincke L."/>
            <person name="Bruce D."/>
            <person name="Goodwin L."/>
            <person name="Pitluck S."/>
            <person name="Ivanova N."/>
            <person name="Mavromatis K."/>
            <person name="Ovchinnikova G."/>
            <person name="Pati A."/>
            <person name="Chen A."/>
            <person name="Palaniappan K."/>
            <person name="Land M."/>
            <person name="Hauser L."/>
            <person name="Chang Y.J."/>
            <person name="Jeffries C.D."/>
            <person name="Detter J.C."/>
            <person name="Brettin T."/>
            <person name="Rohde M."/>
            <person name="Goker M."/>
            <person name="Bristow J."/>
            <person name="Eisen J.A."/>
            <person name="Markowitz V."/>
            <person name="Hugenholtz P."/>
            <person name="Kyrpides N.C."/>
            <person name="Klenk H.P."/>
            <person name="Chen F."/>
        </authorList>
    </citation>
    <scope>NUCLEOTIDE SEQUENCE [LARGE SCALE GENOMIC DNA]</scope>
    <source>
        <strain evidence="5">ATCC 700099 / DSM 44233 / CIP 104796 / JCM 9543 / NBRC 105858 / Y-104</strain>
    </source>
</reference>
<dbReference type="AlphaFoldDB" id="C8XHQ6"/>
<proteinExistence type="predicted"/>
<reference evidence="5" key="1">
    <citation type="submission" date="2009-09" db="EMBL/GenBank/DDBJ databases">
        <title>The complete genome of Nakamurella multipartita DSM 44233.</title>
        <authorList>
            <consortium name="US DOE Joint Genome Institute (JGI-PGF)"/>
            <person name="Lucas S."/>
            <person name="Copeland A."/>
            <person name="Lapidus A."/>
            <person name="Glavina del Rio T."/>
            <person name="Dalin E."/>
            <person name="Tice H."/>
            <person name="Bruce D."/>
            <person name="Goodwin L."/>
            <person name="Pitluck S."/>
            <person name="Kyrpides N."/>
            <person name="Mavromatis K."/>
            <person name="Ivanova N."/>
            <person name="Ovchinnikova G."/>
            <person name="Sims D."/>
            <person name="Meincke L."/>
            <person name="Brettin T."/>
            <person name="Detter J.C."/>
            <person name="Han C."/>
            <person name="Larimer F."/>
            <person name="Land M."/>
            <person name="Hauser L."/>
            <person name="Markowitz V."/>
            <person name="Cheng J.-F."/>
            <person name="Hugenholtz P."/>
            <person name="Woyke T."/>
            <person name="Wu D."/>
            <person name="Klenk H.-P."/>
            <person name="Eisen J.A."/>
        </authorList>
    </citation>
    <scope>NUCLEOTIDE SEQUENCE [LARGE SCALE GENOMIC DNA]</scope>
    <source>
        <strain evidence="5">ATCC 700099 / DSM 44233 / CIP 104796 / JCM 9543 / NBRC 105858 / Y-104</strain>
    </source>
</reference>
<evidence type="ECO:0000313" key="5">
    <source>
        <dbReference type="Proteomes" id="UP000002218"/>
    </source>
</evidence>
<organism evidence="4 5">
    <name type="scientific">Nakamurella multipartita (strain ATCC 700099 / DSM 44233 / CIP 104796 / JCM 9543 / NBRC 105858 / Y-104)</name>
    <name type="common">Microsphaera multipartita</name>
    <dbReference type="NCBI Taxonomy" id="479431"/>
    <lineage>
        <taxon>Bacteria</taxon>
        <taxon>Bacillati</taxon>
        <taxon>Actinomycetota</taxon>
        <taxon>Actinomycetes</taxon>
        <taxon>Nakamurellales</taxon>
        <taxon>Nakamurellaceae</taxon>
        <taxon>Nakamurella</taxon>
    </lineage>
</organism>
<evidence type="ECO:0000259" key="1">
    <source>
        <dbReference type="Pfam" id="PF01610"/>
    </source>
</evidence>
<dbReference type="InterPro" id="IPR047951">
    <property type="entry name" value="Transpos_ISL3"/>
</dbReference>
<dbReference type="HOGENOM" id="CLU_041900_3_3_11"/>
<dbReference type="PANTHER" id="PTHR33498:SF1">
    <property type="entry name" value="TRANSPOSASE FOR INSERTION SEQUENCE ELEMENT IS1557"/>
    <property type="match status" value="1"/>
</dbReference>
<dbReference type="OrthoDB" id="3255666at2"/>
<dbReference type="STRING" id="479431.Namu_4069"/>
<dbReference type="EMBL" id="CP001737">
    <property type="protein sequence ID" value="ACV80359.1"/>
    <property type="molecule type" value="Genomic_DNA"/>
</dbReference>
<feature type="domain" description="Transposase IS204/IS1001/IS1096/IS1165 helix-turn-helix" evidence="2">
    <location>
        <begin position="94"/>
        <end position="145"/>
    </location>
</feature>
<evidence type="ECO:0000259" key="2">
    <source>
        <dbReference type="Pfam" id="PF13542"/>
    </source>
</evidence>
<dbReference type="eggNOG" id="COG3464">
    <property type="taxonomic scope" value="Bacteria"/>
</dbReference>
<accession>C8XHQ6</accession>